<evidence type="ECO:0000313" key="1">
    <source>
        <dbReference type="EMBL" id="AUX33876.1"/>
    </source>
</evidence>
<accession>A0A4P2QUS8</accession>
<name>A0A4P2QUS8_SORCE</name>
<gene>
    <name evidence="1" type="ORF">SOCE836_060430</name>
</gene>
<evidence type="ECO:0000313" key="2">
    <source>
        <dbReference type="Proteomes" id="UP000295497"/>
    </source>
</evidence>
<sequence>MKWRAAVVGEREGHDAVRELPIRQRGAEG</sequence>
<organism evidence="1 2">
    <name type="scientific">Sorangium cellulosum</name>
    <name type="common">Polyangium cellulosum</name>
    <dbReference type="NCBI Taxonomy" id="56"/>
    <lineage>
        <taxon>Bacteria</taxon>
        <taxon>Pseudomonadati</taxon>
        <taxon>Myxococcota</taxon>
        <taxon>Polyangia</taxon>
        <taxon>Polyangiales</taxon>
        <taxon>Polyangiaceae</taxon>
        <taxon>Sorangium</taxon>
    </lineage>
</organism>
<dbReference type="EMBL" id="CP012672">
    <property type="protein sequence ID" value="AUX33876.1"/>
    <property type="molecule type" value="Genomic_DNA"/>
</dbReference>
<protein>
    <submittedName>
        <fullName evidence="1">Uncharacterized protein</fullName>
    </submittedName>
</protein>
<reference evidence="1 2" key="1">
    <citation type="submission" date="2015-09" db="EMBL/GenBank/DDBJ databases">
        <title>Sorangium comparison.</title>
        <authorList>
            <person name="Zaburannyi N."/>
            <person name="Bunk B."/>
            <person name="Overmann J."/>
            <person name="Mueller R."/>
        </authorList>
    </citation>
    <scope>NUCLEOTIDE SEQUENCE [LARGE SCALE GENOMIC DNA]</scope>
    <source>
        <strain evidence="1 2">So ce836</strain>
    </source>
</reference>
<dbReference type="Proteomes" id="UP000295497">
    <property type="component" value="Chromosome"/>
</dbReference>
<dbReference type="AlphaFoldDB" id="A0A4P2QUS8"/>
<proteinExistence type="predicted"/>